<proteinExistence type="predicted"/>
<organism evidence="2 3">
    <name type="scientific">Nocardia implantans</name>
    <dbReference type="NCBI Taxonomy" id="3108168"/>
    <lineage>
        <taxon>Bacteria</taxon>
        <taxon>Bacillati</taxon>
        <taxon>Actinomycetota</taxon>
        <taxon>Actinomycetes</taxon>
        <taxon>Mycobacteriales</taxon>
        <taxon>Nocardiaceae</taxon>
        <taxon>Nocardia</taxon>
    </lineage>
</organism>
<reference evidence="2 3" key="1">
    <citation type="submission" date="2023-12" db="EMBL/GenBank/DDBJ databases">
        <title>novel species in genus Nocarida.</title>
        <authorList>
            <person name="Li Z."/>
        </authorList>
    </citation>
    <scope>NUCLEOTIDE SEQUENCE [LARGE SCALE GENOMIC DNA]</scope>
    <source>
        <strain evidence="2 3">CDC186</strain>
    </source>
</reference>
<evidence type="ECO:0008006" key="4">
    <source>
        <dbReference type="Google" id="ProtNLM"/>
    </source>
</evidence>
<gene>
    <name evidence="2" type="ORF">U3653_19530</name>
</gene>
<dbReference type="EMBL" id="JAYKYQ010000008">
    <property type="protein sequence ID" value="MEB3512228.1"/>
    <property type="molecule type" value="Genomic_DNA"/>
</dbReference>
<dbReference type="Proteomes" id="UP001348098">
    <property type="component" value="Unassembled WGS sequence"/>
</dbReference>
<name>A0ABU6AY60_9NOCA</name>
<accession>A0ABU6AY60</accession>
<keyword evidence="3" id="KW-1185">Reference proteome</keyword>
<sequence length="158" mass="17797">MITNSLDNRSDDNPSEPVQQPFSDGTVLMPWQAGPLHDTGGAVFVSVTDFLAASEADVQAIYKTGMRLGRNWPVMQGAVGLWLWARPSEARGGSISVWETEHDMRRFVRWPVHADIMRKWRGRVGLATDSWQAAKFEAEEVWARARNTIERRPHPQAG</sequence>
<dbReference type="RefSeq" id="WP_195078315.1">
    <property type="nucleotide sequence ID" value="NZ_JAYESH010000004.1"/>
</dbReference>
<evidence type="ECO:0000256" key="1">
    <source>
        <dbReference type="SAM" id="MobiDB-lite"/>
    </source>
</evidence>
<evidence type="ECO:0000313" key="2">
    <source>
        <dbReference type="EMBL" id="MEB3512228.1"/>
    </source>
</evidence>
<protein>
    <recommendedName>
        <fullName evidence="4">DUF3291 domain-containing protein</fullName>
    </recommendedName>
</protein>
<comment type="caution">
    <text evidence="2">The sequence shown here is derived from an EMBL/GenBank/DDBJ whole genome shotgun (WGS) entry which is preliminary data.</text>
</comment>
<feature type="region of interest" description="Disordered" evidence="1">
    <location>
        <begin position="1"/>
        <end position="24"/>
    </location>
</feature>
<evidence type="ECO:0000313" key="3">
    <source>
        <dbReference type="Proteomes" id="UP001348098"/>
    </source>
</evidence>